<reference evidence="2" key="1">
    <citation type="journal article" date="2017" name="Nature">
        <title>The sunflower genome provides insights into oil metabolism, flowering and Asterid evolution.</title>
        <authorList>
            <person name="Badouin H."/>
            <person name="Gouzy J."/>
            <person name="Grassa C.J."/>
            <person name="Murat F."/>
            <person name="Staton S.E."/>
            <person name="Cottret L."/>
            <person name="Lelandais-Briere C."/>
            <person name="Owens G.L."/>
            <person name="Carrere S."/>
            <person name="Mayjonade B."/>
            <person name="Legrand L."/>
            <person name="Gill N."/>
            <person name="Kane N.C."/>
            <person name="Bowers J.E."/>
            <person name="Hubner S."/>
            <person name="Bellec A."/>
            <person name="Berard A."/>
            <person name="Berges H."/>
            <person name="Blanchet N."/>
            <person name="Boniface M.C."/>
            <person name="Brunel D."/>
            <person name="Catrice O."/>
            <person name="Chaidir N."/>
            <person name="Claudel C."/>
            <person name="Donnadieu C."/>
            <person name="Faraut T."/>
            <person name="Fievet G."/>
            <person name="Helmstetter N."/>
            <person name="King M."/>
            <person name="Knapp S.J."/>
            <person name="Lai Z."/>
            <person name="Le Paslier M.C."/>
            <person name="Lippi Y."/>
            <person name="Lorenzon L."/>
            <person name="Mandel J.R."/>
            <person name="Marage G."/>
            <person name="Marchand G."/>
            <person name="Marquand E."/>
            <person name="Bret-Mestries E."/>
            <person name="Morien E."/>
            <person name="Nambeesan S."/>
            <person name="Nguyen T."/>
            <person name="Pegot-Espagnet P."/>
            <person name="Pouilly N."/>
            <person name="Raftis F."/>
            <person name="Sallet E."/>
            <person name="Schiex T."/>
            <person name="Thomas J."/>
            <person name="Vandecasteele C."/>
            <person name="Vares D."/>
            <person name="Vear F."/>
            <person name="Vautrin S."/>
            <person name="Crespi M."/>
            <person name="Mangin B."/>
            <person name="Burke J.M."/>
            <person name="Salse J."/>
            <person name="Munos S."/>
            <person name="Vincourt P."/>
            <person name="Rieseberg L.H."/>
            <person name="Langlade N.B."/>
        </authorList>
    </citation>
    <scope>NUCLEOTIDE SEQUENCE</scope>
    <source>
        <tissue evidence="2">Leaves</tissue>
    </source>
</reference>
<gene>
    <name evidence="2" type="ORF">HanXRQr2_Chr04g0167971</name>
</gene>
<dbReference type="AlphaFoldDB" id="A0A9K3J7S0"/>
<proteinExistence type="predicted"/>
<sequence>MGVDLGIFGYALFLCYHSFSFLMFTIGCFLFFIALHYFLLV</sequence>
<evidence type="ECO:0000313" key="2">
    <source>
        <dbReference type="EMBL" id="KAF5810315.1"/>
    </source>
</evidence>
<keyword evidence="1" id="KW-0472">Membrane</keyword>
<comment type="caution">
    <text evidence="2">The sequence shown here is derived from an EMBL/GenBank/DDBJ whole genome shotgun (WGS) entry which is preliminary data.</text>
</comment>
<evidence type="ECO:0000313" key="3">
    <source>
        <dbReference type="Proteomes" id="UP000215914"/>
    </source>
</evidence>
<dbReference type="Proteomes" id="UP000215914">
    <property type="component" value="Unassembled WGS sequence"/>
</dbReference>
<name>A0A9K3J7S0_HELAN</name>
<accession>A0A9K3J7S0</accession>
<reference evidence="2" key="2">
    <citation type="submission" date="2020-06" db="EMBL/GenBank/DDBJ databases">
        <title>Helianthus annuus Genome sequencing and assembly Release 2.</title>
        <authorList>
            <person name="Gouzy J."/>
            <person name="Langlade N."/>
            <person name="Munos S."/>
        </authorList>
    </citation>
    <scope>NUCLEOTIDE SEQUENCE</scope>
    <source>
        <tissue evidence="2">Leaves</tissue>
    </source>
</reference>
<keyword evidence="3" id="KW-1185">Reference proteome</keyword>
<organism evidence="2 3">
    <name type="scientific">Helianthus annuus</name>
    <name type="common">Common sunflower</name>
    <dbReference type="NCBI Taxonomy" id="4232"/>
    <lineage>
        <taxon>Eukaryota</taxon>
        <taxon>Viridiplantae</taxon>
        <taxon>Streptophyta</taxon>
        <taxon>Embryophyta</taxon>
        <taxon>Tracheophyta</taxon>
        <taxon>Spermatophyta</taxon>
        <taxon>Magnoliopsida</taxon>
        <taxon>eudicotyledons</taxon>
        <taxon>Gunneridae</taxon>
        <taxon>Pentapetalae</taxon>
        <taxon>asterids</taxon>
        <taxon>campanulids</taxon>
        <taxon>Asterales</taxon>
        <taxon>Asteraceae</taxon>
        <taxon>Asteroideae</taxon>
        <taxon>Heliantheae alliance</taxon>
        <taxon>Heliantheae</taxon>
        <taxon>Helianthus</taxon>
    </lineage>
</organism>
<dbReference type="EMBL" id="MNCJ02000319">
    <property type="protein sequence ID" value="KAF5810315.1"/>
    <property type="molecule type" value="Genomic_DNA"/>
</dbReference>
<dbReference type="Gramene" id="mRNA:HanXRQr2_Chr04g0167971">
    <property type="protein sequence ID" value="mRNA:HanXRQr2_Chr04g0167971"/>
    <property type="gene ID" value="HanXRQr2_Chr04g0167971"/>
</dbReference>
<evidence type="ECO:0000256" key="1">
    <source>
        <dbReference type="SAM" id="Phobius"/>
    </source>
</evidence>
<keyword evidence="1" id="KW-1133">Transmembrane helix</keyword>
<keyword evidence="1" id="KW-0812">Transmembrane</keyword>
<feature type="transmembrane region" description="Helical" evidence="1">
    <location>
        <begin position="20"/>
        <end position="40"/>
    </location>
</feature>
<protein>
    <submittedName>
        <fullName evidence="2">Uncharacterized protein</fullName>
    </submittedName>
</protein>